<reference evidence="12 13" key="1">
    <citation type="submission" date="2019-07" db="EMBL/GenBank/DDBJ databases">
        <title>Draft genome assembly of a fouling barnacle, Amphibalanus amphitrite (Darwin, 1854): The first reference genome for Thecostraca.</title>
        <authorList>
            <person name="Kim W."/>
        </authorList>
    </citation>
    <scope>NUCLEOTIDE SEQUENCE [LARGE SCALE GENOMIC DNA]</scope>
    <source>
        <strain evidence="12">SNU_AA5</strain>
        <tissue evidence="12">Soma without cirri and trophi</tissue>
    </source>
</reference>
<dbReference type="PANTHER" id="PTHR11959">
    <property type="entry name" value="4-HYDROXYPHENYLPYRUVATE DIOXYGENASE"/>
    <property type="match status" value="1"/>
</dbReference>
<dbReference type="Gene3D" id="3.10.180.10">
    <property type="entry name" value="2,3-Dihydroxybiphenyl 1,2-Dioxygenase, domain 1"/>
    <property type="match status" value="3"/>
</dbReference>
<evidence type="ECO:0000256" key="10">
    <source>
        <dbReference type="SAM" id="MobiDB-lite"/>
    </source>
</evidence>
<dbReference type="GO" id="GO:0046872">
    <property type="term" value="F:metal ion binding"/>
    <property type="evidence" value="ECO:0007669"/>
    <property type="project" value="UniProtKB-KW"/>
</dbReference>
<keyword evidence="5" id="KW-0479">Metal-binding</keyword>
<keyword evidence="13" id="KW-1185">Reference proteome</keyword>
<keyword evidence="7" id="KW-0828">Tyrosine catabolism</keyword>
<comment type="cofactor">
    <cofactor evidence="1">
        <name>Fe cation</name>
        <dbReference type="ChEBI" id="CHEBI:24875"/>
    </cofactor>
</comment>
<accession>A0A6A4WRH0</accession>
<gene>
    <name evidence="12" type="primary">hpd_1</name>
    <name evidence="12" type="ORF">FJT64_020172</name>
</gene>
<keyword evidence="9" id="KW-0585">Phenylalanine catabolism</keyword>
<dbReference type="InterPro" id="IPR005956">
    <property type="entry name" value="4OHPhenylPyrv_dOase"/>
</dbReference>
<comment type="caution">
    <text evidence="12">The sequence shown here is derived from an EMBL/GenBank/DDBJ whole genome shotgun (WGS) entry which is preliminary data.</text>
</comment>
<dbReference type="InterPro" id="IPR037523">
    <property type="entry name" value="VOC_core"/>
</dbReference>
<evidence type="ECO:0000256" key="5">
    <source>
        <dbReference type="ARBA" id="ARBA00022723"/>
    </source>
</evidence>
<dbReference type="InterPro" id="IPR041736">
    <property type="entry name" value="4OHPhenylPyrv_dOase_N"/>
</dbReference>
<dbReference type="InterPro" id="IPR041735">
    <property type="entry name" value="4OHPhenylPyrv_dOase_C"/>
</dbReference>
<protein>
    <recommendedName>
        <fullName evidence="4">4-hydroxyphenylpyruvate dioxygenase</fullName>
        <ecNumber evidence="4">1.13.11.27</ecNumber>
    </recommendedName>
</protein>
<dbReference type="FunFam" id="3.10.180.10:FF:000008">
    <property type="entry name" value="4-hydroxyphenylpyruvate dioxygenase"/>
    <property type="match status" value="1"/>
</dbReference>
<dbReference type="GO" id="GO:0000139">
    <property type="term" value="C:Golgi membrane"/>
    <property type="evidence" value="ECO:0007669"/>
    <property type="project" value="TreeGrafter"/>
</dbReference>
<evidence type="ECO:0000256" key="1">
    <source>
        <dbReference type="ARBA" id="ARBA00001962"/>
    </source>
</evidence>
<evidence type="ECO:0000256" key="9">
    <source>
        <dbReference type="ARBA" id="ARBA00023232"/>
    </source>
</evidence>
<feature type="region of interest" description="Disordered" evidence="10">
    <location>
        <begin position="1"/>
        <end position="31"/>
    </location>
</feature>
<name>A0A6A4WRH0_AMPAM</name>
<dbReference type="GO" id="GO:0006572">
    <property type="term" value="P:L-tyrosine catabolic process"/>
    <property type="evidence" value="ECO:0007669"/>
    <property type="project" value="UniProtKB-KW"/>
</dbReference>
<organism evidence="12 13">
    <name type="scientific">Amphibalanus amphitrite</name>
    <name type="common">Striped barnacle</name>
    <name type="synonym">Balanus amphitrite</name>
    <dbReference type="NCBI Taxonomy" id="1232801"/>
    <lineage>
        <taxon>Eukaryota</taxon>
        <taxon>Metazoa</taxon>
        <taxon>Ecdysozoa</taxon>
        <taxon>Arthropoda</taxon>
        <taxon>Crustacea</taxon>
        <taxon>Multicrustacea</taxon>
        <taxon>Cirripedia</taxon>
        <taxon>Thoracica</taxon>
        <taxon>Thoracicalcarea</taxon>
        <taxon>Balanomorpha</taxon>
        <taxon>Balanoidea</taxon>
        <taxon>Balanidae</taxon>
        <taxon>Amphibalaninae</taxon>
        <taxon>Amphibalanus</taxon>
    </lineage>
</organism>
<keyword evidence="12" id="KW-0560">Oxidoreductase</keyword>
<dbReference type="PANTHER" id="PTHR11959:SF1">
    <property type="entry name" value="4-HYDROXYPHENYLPYRUVATE DIOXYGENASE"/>
    <property type="match status" value="1"/>
</dbReference>
<evidence type="ECO:0000256" key="8">
    <source>
        <dbReference type="ARBA" id="ARBA00023004"/>
    </source>
</evidence>
<dbReference type="PROSITE" id="PS51819">
    <property type="entry name" value="VOC"/>
    <property type="match status" value="1"/>
</dbReference>
<evidence type="ECO:0000256" key="3">
    <source>
        <dbReference type="ARBA" id="ARBA00005877"/>
    </source>
</evidence>
<evidence type="ECO:0000313" key="12">
    <source>
        <dbReference type="EMBL" id="KAF0308633.1"/>
    </source>
</evidence>
<evidence type="ECO:0000256" key="7">
    <source>
        <dbReference type="ARBA" id="ARBA00022878"/>
    </source>
</evidence>
<dbReference type="GO" id="GO:0006559">
    <property type="term" value="P:L-phenylalanine catabolic process"/>
    <property type="evidence" value="ECO:0007669"/>
    <property type="project" value="UniProtKB-KW"/>
</dbReference>
<keyword evidence="8" id="KW-0408">Iron</keyword>
<dbReference type="InterPro" id="IPR029068">
    <property type="entry name" value="Glyas_Bleomycin-R_OHBP_Dase"/>
</dbReference>
<dbReference type="SUPFAM" id="SSF54593">
    <property type="entry name" value="Glyoxalase/Bleomycin resistance protein/Dihydroxybiphenyl dioxygenase"/>
    <property type="match status" value="1"/>
</dbReference>
<dbReference type="CDD" id="cd07250">
    <property type="entry name" value="HPPD_C_like"/>
    <property type="match status" value="1"/>
</dbReference>
<evidence type="ECO:0000256" key="2">
    <source>
        <dbReference type="ARBA" id="ARBA00005162"/>
    </source>
</evidence>
<evidence type="ECO:0000259" key="11">
    <source>
        <dbReference type="PROSITE" id="PS51819"/>
    </source>
</evidence>
<keyword evidence="12" id="KW-0670">Pyruvate</keyword>
<proteinExistence type="inferred from homology"/>
<feature type="compositionally biased region" description="Basic residues" evidence="10">
    <location>
        <begin position="516"/>
        <end position="534"/>
    </location>
</feature>
<feature type="domain" description="VOC" evidence="11">
    <location>
        <begin position="554"/>
        <end position="685"/>
    </location>
</feature>
<comment type="similarity">
    <text evidence="3">Belongs to the 4HPPD family.</text>
</comment>
<comment type="pathway">
    <text evidence="2">Amino-acid degradation; L-phenylalanine degradation; acetoacetate and fumarate from L-phenylalanine: step 3/6.</text>
</comment>
<evidence type="ECO:0000313" key="13">
    <source>
        <dbReference type="Proteomes" id="UP000440578"/>
    </source>
</evidence>
<feature type="region of interest" description="Disordered" evidence="10">
    <location>
        <begin position="512"/>
        <end position="546"/>
    </location>
</feature>
<dbReference type="Pfam" id="PF13669">
    <property type="entry name" value="Glyoxalase_4"/>
    <property type="match status" value="1"/>
</dbReference>
<dbReference type="GO" id="GO:0003868">
    <property type="term" value="F:4-hydroxyphenylpyruvate dioxygenase activity"/>
    <property type="evidence" value="ECO:0007669"/>
    <property type="project" value="UniProtKB-EC"/>
</dbReference>
<keyword evidence="12" id="KW-0223">Dioxygenase</keyword>
<keyword evidence="6" id="KW-0677">Repeat</keyword>
<dbReference type="OrthoDB" id="6380655at2759"/>
<dbReference type="CDD" id="cd08342">
    <property type="entry name" value="HPPD_N_like"/>
    <property type="match status" value="1"/>
</dbReference>
<dbReference type="GO" id="GO:0005789">
    <property type="term" value="C:endoplasmic reticulum membrane"/>
    <property type="evidence" value="ECO:0007669"/>
    <property type="project" value="TreeGrafter"/>
</dbReference>
<dbReference type="EC" id="1.13.11.27" evidence="4"/>
<dbReference type="AlphaFoldDB" id="A0A6A4WRH0"/>
<evidence type="ECO:0000256" key="6">
    <source>
        <dbReference type="ARBA" id="ARBA00022737"/>
    </source>
</evidence>
<sequence>MVGNLLEEYAGDEEEEWEALHPLREQSPPLDPEDRAAIIEEAMAEQLRREQWQRDQKLDMLASVGKPRKRAPTTSVAAKRRKAASNVSLSRGVEGTITSMKSEVYNLPNGGPIIRKVTFMKPEVEQRDEGEDLDDLGRQLKEIRRMQRQTGVLEQKLATKQRQLQELLLQQAAAQSTLMSLTGRQSGRRRREDVEAEQALQNAAMFPAGHPLMVLRSEEEPVELALANDMLSVPADMLEAKRMIFSLRQEVLALRNSSLKHAHTATTQRIDAIGRDVKRDIRQAAIIERMRDALNAVFTRAQQSRLLKSKRLLPWEAEDYMRAIALRRLCRRRTFEFVRNTMNIPLPSMFALRSAAAFGRFPEVSRGFKELREQKRLRFIKGPGPWSRPRPQPAAVVAELEPLETEVIAAGEMAGQLTLDHMEAAEQHSPVRRGQAHSITKQKWRSYEVDDDEDEEDDVVEEVEVFEAETPSPAKQCWNAVDLTELIEFEHEDQSSSIDDGWSQHVEPPLAVVGRPRGRGRGRGRGVGRPRGRRGASTSYEDKGEKPAGGKFVHFDHVTFWVGNAKQAASYYCTHLGFAPHAYAGLETGSRDVAAHCVRQNDIYFVFKSALKPGNKEMGDHLVRHGDGVKDVAFTVEDLDVIVEHAKKRGATIVKDIWEESDASGSVRFAVVQTYGDTTHTLVERGSYSGLFLPGYQKPLAAESKLLATLPPVGLRFVDHVVGNQPDLQMTNVADWYEKSLAFHRFWSIDDKQLHTEFSALRSIVVTNWDETIKIRAMKARGQEFLTIPDTYYEELREQLKHSKVKVEEDLDVLQELNILIDYDDDGYLLQIFTKIMQDRPTLFVEAIQRNNHQGFGAGNFKALFVAIEIDQARRGNL</sequence>
<dbReference type="Proteomes" id="UP000440578">
    <property type="component" value="Unassembled WGS sequence"/>
</dbReference>
<evidence type="ECO:0000256" key="4">
    <source>
        <dbReference type="ARBA" id="ARBA00013222"/>
    </source>
</evidence>
<dbReference type="EMBL" id="VIIS01000476">
    <property type="protein sequence ID" value="KAF0308633.1"/>
    <property type="molecule type" value="Genomic_DNA"/>
</dbReference>